<accession>A0A6G1GLS5</accession>
<dbReference type="Proteomes" id="UP000800041">
    <property type="component" value="Unassembled WGS sequence"/>
</dbReference>
<reference evidence="2" key="1">
    <citation type="journal article" date="2020" name="Stud. Mycol.">
        <title>101 Dothideomycetes genomes: a test case for predicting lifestyles and emergence of pathogens.</title>
        <authorList>
            <person name="Haridas S."/>
            <person name="Albert R."/>
            <person name="Binder M."/>
            <person name="Bloem J."/>
            <person name="Labutti K."/>
            <person name="Salamov A."/>
            <person name="Andreopoulos B."/>
            <person name="Baker S."/>
            <person name="Barry K."/>
            <person name="Bills G."/>
            <person name="Bluhm B."/>
            <person name="Cannon C."/>
            <person name="Castanera R."/>
            <person name="Culley D."/>
            <person name="Daum C."/>
            <person name="Ezra D."/>
            <person name="Gonzalez J."/>
            <person name="Henrissat B."/>
            <person name="Kuo A."/>
            <person name="Liang C."/>
            <person name="Lipzen A."/>
            <person name="Lutzoni F."/>
            <person name="Magnuson J."/>
            <person name="Mondo S."/>
            <person name="Nolan M."/>
            <person name="Ohm R."/>
            <person name="Pangilinan J."/>
            <person name="Park H.-J."/>
            <person name="Ramirez L."/>
            <person name="Alfaro M."/>
            <person name="Sun H."/>
            <person name="Tritt A."/>
            <person name="Yoshinaga Y."/>
            <person name="Zwiers L.-H."/>
            <person name="Turgeon B."/>
            <person name="Goodwin S."/>
            <person name="Spatafora J."/>
            <person name="Crous P."/>
            <person name="Grigoriev I."/>
        </authorList>
    </citation>
    <scope>NUCLEOTIDE SEQUENCE</scope>
    <source>
        <strain evidence="2">CBS 113979</strain>
    </source>
</reference>
<keyword evidence="3" id="KW-1185">Reference proteome</keyword>
<evidence type="ECO:0000313" key="3">
    <source>
        <dbReference type="Proteomes" id="UP000800041"/>
    </source>
</evidence>
<dbReference type="AlphaFoldDB" id="A0A6G1GLS5"/>
<sequence>MTAMWSHPTACQRTACPASSKLVTAIQGPAESSLAELQLHRGLRRFAAVGNGRESANDLVSKTLCSPRAISRGRGVSITAINGFLKQVSSQRFVPRNGVVEAIGAWQGMPLAVSGLSTVPVHVYQSTCNRRRRRDGNTQGKPGEAWETERSVGDWDWSGEEG</sequence>
<evidence type="ECO:0000256" key="1">
    <source>
        <dbReference type="SAM" id="MobiDB-lite"/>
    </source>
</evidence>
<evidence type="ECO:0000313" key="2">
    <source>
        <dbReference type="EMBL" id="KAF1981707.1"/>
    </source>
</evidence>
<proteinExistence type="predicted"/>
<dbReference type="EMBL" id="ML977194">
    <property type="protein sequence ID" value="KAF1981707.1"/>
    <property type="molecule type" value="Genomic_DNA"/>
</dbReference>
<organism evidence="2 3">
    <name type="scientific">Aulographum hederae CBS 113979</name>
    <dbReference type="NCBI Taxonomy" id="1176131"/>
    <lineage>
        <taxon>Eukaryota</taxon>
        <taxon>Fungi</taxon>
        <taxon>Dikarya</taxon>
        <taxon>Ascomycota</taxon>
        <taxon>Pezizomycotina</taxon>
        <taxon>Dothideomycetes</taxon>
        <taxon>Pleosporomycetidae</taxon>
        <taxon>Aulographales</taxon>
        <taxon>Aulographaceae</taxon>
    </lineage>
</organism>
<feature type="region of interest" description="Disordered" evidence="1">
    <location>
        <begin position="132"/>
        <end position="162"/>
    </location>
</feature>
<name>A0A6G1GLS5_9PEZI</name>
<gene>
    <name evidence="2" type="ORF">K402DRAFT_221307</name>
</gene>
<protein>
    <submittedName>
        <fullName evidence="2">Uncharacterized protein</fullName>
    </submittedName>
</protein>